<dbReference type="InterPro" id="IPR007813">
    <property type="entry name" value="PilN"/>
</dbReference>
<keyword evidence="2" id="KW-0812">Transmembrane</keyword>
<keyword evidence="4" id="KW-1185">Reference proteome</keyword>
<sequence>MIAVNLLPWRQARLQRQRRISIAFAMTALMALLLIMAFQLRRLDGASQQLRAAQTEARDALAAIERRLRQRHRLQQQLTSQQAQRRQAQQHADALMRWHRFWQALPALLPDSLWLQRVERLSAQLRVEGQAQDMQAIRDFRQRLEALALFKAVMQGSVQRQPHGLYRFALRAQLSEPGDE</sequence>
<dbReference type="RefSeq" id="WP_123800620.1">
    <property type="nucleotide sequence ID" value="NZ_RMVG01000005.1"/>
</dbReference>
<keyword evidence="2" id="KW-0472">Membrane</keyword>
<gene>
    <name evidence="3" type="ORF">BBB56_09015</name>
</gene>
<dbReference type="EMBL" id="RMVG01000005">
    <property type="protein sequence ID" value="RPE01420.1"/>
    <property type="molecule type" value="Genomic_DNA"/>
</dbReference>
<feature type="coiled-coil region" evidence="1">
    <location>
        <begin position="36"/>
        <end position="91"/>
    </location>
</feature>
<feature type="transmembrane region" description="Helical" evidence="2">
    <location>
        <begin position="20"/>
        <end position="40"/>
    </location>
</feature>
<evidence type="ECO:0000256" key="1">
    <source>
        <dbReference type="SAM" id="Coils"/>
    </source>
</evidence>
<protein>
    <submittedName>
        <fullName evidence="3">Fimbrial assembly protein</fullName>
    </submittedName>
</protein>
<dbReference type="PANTHER" id="PTHR40278">
    <property type="entry name" value="DNA UTILIZATION PROTEIN HOFN"/>
    <property type="match status" value="1"/>
</dbReference>
<dbReference type="OrthoDB" id="6519106at2"/>
<evidence type="ECO:0000313" key="4">
    <source>
        <dbReference type="Proteomes" id="UP000281332"/>
    </source>
</evidence>
<proteinExistence type="predicted"/>
<dbReference type="Pfam" id="PF05137">
    <property type="entry name" value="PilN"/>
    <property type="match status" value="1"/>
</dbReference>
<keyword evidence="2" id="KW-1133">Transmembrane helix</keyword>
<dbReference type="PANTHER" id="PTHR40278:SF1">
    <property type="entry name" value="DNA UTILIZATION PROTEIN HOFN"/>
    <property type="match status" value="1"/>
</dbReference>
<evidence type="ECO:0000256" key="2">
    <source>
        <dbReference type="SAM" id="Phobius"/>
    </source>
</evidence>
<accession>A0A3N4PCH4</accession>
<dbReference type="Proteomes" id="UP000281332">
    <property type="component" value="Unassembled WGS sequence"/>
</dbReference>
<comment type="caution">
    <text evidence="3">The sequence shown here is derived from an EMBL/GenBank/DDBJ whole genome shotgun (WGS) entry which is preliminary data.</text>
</comment>
<keyword evidence="1" id="KW-0175">Coiled coil</keyword>
<name>A0A3N4PCH4_9GAMM</name>
<reference evidence="3 4" key="1">
    <citation type="submission" date="2018-11" db="EMBL/GenBank/DDBJ databases">
        <title>Whole genome sequencing of Pantoea sp. RIT388.</title>
        <authorList>
            <person name="Gan H.M."/>
            <person name="Hudson A.O."/>
        </authorList>
    </citation>
    <scope>NUCLEOTIDE SEQUENCE [LARGE SCALE GENOMIC DNA]</scope>
    <source>
        <strain evidence="3 4">RIT388</strain>
    </source>
</reference>
<dbReference type="InterPro" id="IPR052534">
    <property type="entry name" value="Extracell_DNA_Util/SecSys_Comp"/>
</dbReference>
<organism evidence="3 4">
    <name type="scientific">Candidatus Pantoea deserta</name>
    <dbReference type="NCBI Taxonomy" id="1869313"/>
    <lineage>
        <taxon>Bacteria</taxon>
        <taxon>Pseudomonadati</taxon>
        <taxon>Pseudomonadota</taxon>
        <taxon>Gammaproteobacteria</taxon>
        <taxon>Enterobacterales</taxon>
        <taxon>Erwiniaceae</taxon>
        <taxon>Pantoea</taxon>
    </lineage>
</organism>
<evidence type="ECO:0000313" key="3">
    <source>
        <dbReference type="EMBL" id="RPE01420.1"/>
    </source>
</evidence>
<dbReference type="AlphaFoldDB" id="A0A3N4PCH4"/>